<evidence type="ECO:0000313" key="5">
    <source>
        <dbReference type="Proteomes" id="UP000437017"/>
    </source>
</evidence>
<feature type="non-terminal residue" evidence="4">
    <location>
        <position position="808"/>
    </location>
</feature>
<evidence type="ECO:0000256" key="3">
    <source>
        <dbReference type="SAM" id="Phobius"/>
    </source>
</evidence>
<dbReference type="GO" id="GO:0007342">
    <property type="term" value="P:fusion of sperm to egg plasma membrane involved in single fertilization"/>
    <property type="evidence" value="ECO:0007669"/>
    <property type="project" value="InterPro"/>
</dbReference>
<feature type="compositionally biased region" description="Polar residues" evidence="2">
    <location>
        <begin position="204"/>
        <end position="214"/>
    </location>
</feature>
<dbReference type="InterPro" id="IPR029282">
    <property type="entry name" value="Eqtn/Afaf"/>
</dbReference>
<feature type="transmembrane region" description="Helical" evidence="3">
    <location>
        <begin position="151"/>
        <end position="175"/>
    </location>
</feature>
<dbReference type="OrthoDB" id="206335at2759"/>
<dbReference type="Pfam" id="PF15339">
    <property type="entry name" value="Afaf"/>
    <property type="match status" value="1"/>
</dbReference>
<feature type="compositionally biased region" description="Basic and acidic residues" evidence="2">
    <location>
        <begin position="518"/>
        <end position="529"/>
    </location>
</feature>
<reference evidence="4 5" key="1">
    <citation type="journal article" date="2019" name="PLoS ONE">
        <title>Genomic analyses reveal an absence of contemporary introgressive admixture between fin whales and blue whales, despite known hybrids.</title>
        <authorList>
            <person name="Westbury M.V."/>
            <person name="Petersen B."/>
            <person name="Lorenzen E.D."/>
        </authorList>
    </citation>
    <scope>NUCLEOTIDE SEQUENCE [LARGE SCALE GENOMIC DNA]</scope>
    <source>
        <strain evidence="4">FinWhale-01</strain>
    </source>
</reference>
<keyword evidence="3" id="KW-0472">Membrane</keyword>
<dbReference type="GO" id="GO:0060478">
    <property type="term" value="P:acrosomal vesicle exocytosis"/>
    <property type="evidence" value="ECO:0007669"/>
    <property type="project" value="InterPro"/>
</dbReference>
<protein>
    <submittedName>
        <fullName evidence="4">Uncharacterized protein</fullName>
    </submittedName>
</protein>
<keyword evidence="3" id="KW-1133">Transmembrane helix</keyword>
<evidence type="ECO:0000313" key="4">
    <source>
        <dbReference type="EMBL" id="KAB0390921.1"/>
    </source>
</evidence>
<dbReference type="PANTHER" id="PTHR36874:SF1">
    <property type="entry name" value="EQUATORIN"/>
    <property type="match status" value="1"/>
</dbReference>
<feature type="region of interest" description="Disordered" evidence="2">
    <location>
        <begin position="448"/>
        <end position="473"/>
    </location>
</feature>
<dbReference type="GO" id="GO:0005886">
    <property type="term" value="C:plasma membrane"/>
    <property type="evidence" value="ECO:0007669"/>
    <property type="project" value="InterPro"/>
</dbReference>
<feature type="region of interest" description="Disordered" evidence="2">
    <location>
        <begin position="518"/>
        <end position="539"/>
    </location>
</feature>
<keyword evidence="3" id="KW-0812">Transmembrane</keyword>
<keyword evidence="5" id="KW-1185">Reference proteome</keyword>
<name>A0A643BSH4_BALPH</name>
<dbReference type="GO" id="GO:0002079">
    <property type="term" value="C:inner acrosomal membrane"/>
    <property type="evidence" value="ECO:0007669"/>
    <property type="project" value="TreeGrafter"/>
</dbReference>
<accession>A0A643BSH4</accession>
<comment type="caution">
    <text evidence="4">The sequence shown here is derived from an EMBL/GenBank/DDBJ whole genome shotgun (WGS) entry which is preliminary data.</text>
</comment>
<feature type="non-terminal residue" evidence="4">
    <location>
        <position position="1"/>
    </location>
</feature>
<dbReference type="EMBL" id="SGJD01004967">
    <property type="protein sequence ID" value="KAB0390921.1"/>
    <property type="molecule type" value="Genomic_DNA"/>
</dbReference>
<proteinExistence type="predicted"/>
<dbReference type="PANTHER" id="PTHR36874">
    <property type="entry name" value="EQUATORIN"/>
    <property type="match status" value="1"/>
</dbReference>
<feature type="region of interest" description="Disordered" evidence="2">
    <location>
        <begin position="286"/>
        <end position="322"/>
    </location>
</feature>
<evidence type="ECO:0000256" key="2">
    <source>
        <dbReference type="SAM" id="MobiDB-lite"/>
    </source>
</evidence>
<dbReference type="Proteomes" id="UP000437017">
    <property type="component" value="Unassembled WGS sequence"/>
</dbReference>
<keyword evidence="1" id="KW-0175">Coiled coil</keyword>
<dbReference type="AlphaFoldDB" id="A0A643BSH4"/>
<gene>
    <name evidence="4" type="ORF">E2I00_010359</name>
</gene>
<feature type="compositionally biased region" description="Basic and acidic residues" evidence="2">
    <location>
        <begin position="312"/>
        <end position="322"/>
    </location>
</feature>
<organism evidence="4 5">
    <name type="scientific">Balaenoptera physalus</name>
    <name type="common">Fin whale</name>
    <name type="synonym">Balaena physalus</name>
    <dbReference type="NCBI Taxonomy" id="9770"/>
    <lineage>
        <taxon>Eukaryota</taxon>
        <taxon>Metazoa</taxon>
        <taxon>Chordata</taxon>
        <taxon>Craniata</taxon>
        <taxon>Vertebrata</taxon>
        <taxon>Euteleostomi</taxon>
        <taxon>Mammalia</taxon>
        <taxon>Eutheria</taxon>
        <taxon>Laurasiatheria</taxon>
        <taxon>Artiodactyla</taxon>
        <taxon>Whippomorpha</taxon>
        <taxon>Cetacea</taxon>
        <taxon>Mysticeti</taxon>
        <taxon>Balaenopteridae</taxon>
        <taxon>Balaenoptera</taxon>
    </lineage>
</organism>
<dbReference type="GO" id="GO:0002081">
    <property type="term" value="C:outer acrosomal membrane"/>
    <property type="evidence" value="ECO:0007669"/>
    <property type="project" value="TreeGrafter"/>
</dbReference>
<feature type="region of interest" description="Disordered" evidence="2">
    <location>
        <begin position="189"/>
        <end position="219"/>
    </location>
</feature>
<feature type="coiled-coil region" evidence="1">
    <location>
        <begin position="242"/>
        <end position="269"/>
    </location>
</feature>
<sequence length="808" mass="90916">VFTTQNPNGTQSEISVRATTDLNTERHHCKYEELLKQDFKIALQSIGLKKCLITNVESIFLYADNPLCLFVDKLINETTTLPPPETVSNEEEKPTQSPNEPAFWTMLAKAINATTSEDNQRDQFFHPIPNSDLNTTDEENLAELQEAKLKLMLGILLMTLFLFVILLAICSAVLYKMKTMNSTFWGTTSSELRKSDTRPKSRTTDMVSTGSDETGMNDESDLIQTPGVGASVCAATSGTGKCGTTTEELERINKEIESVKAEVAEKRKRLSRFTLALEELSQSPMASLSDTNVRQGFPENSLLPKEQWNEPSKSKESQPRKYVMDHRCPATDLEYDPLLNYSAGLLGASKAKQGETDRQHFWKKSVGGNCHKSLESQRPYVSPIRIKINLQDSDEDDLVMDVPPIIPTSKKSKPFRGFKYQNMDEKIQVLPPEDRNLQISGIEEEKIDETQLTTQTDDESSKLEPPKSHMKTSLDTKTNINLCGVKNHISKMESFDGEEKHVCISGESITCAPLSDKEIQKESHNESYPKSRRHVKTIDDTQKEETEWRYSPSQLQFSYSDDHVKDKVLRVQDDSQDFTTFEDNRLVEFDFDKECTEDDTPSDSDDTVKECLRIFNKFTRSKAHKGETAKQPSGKQMELDMQYYQNISGPKRRIAHTAKFDVPTSKEITSPFRGPVPLISHTGILQAQQQAVQIMAAIKGGQAFVAATSEQKKNTFACPASQTQRKASGENSCTSDSLHMDVVLSKENPTAKPNRSHIPVKSIASFPVKMLNHKVVHRKRAVGASESSSKVPDEKYLRVYKTEDEAFN</sequence>
<dbReference type="GO" id="GO:0006897">
    <property type="term" value="P:endocytosis"/>
    <property type="evidence" value="ECO:0007669"/>
    <property type="project" value="InterPro"/>
</dbReference>
<feature type="compositionally biased region" description="Basic and acidic residues" evidence="2">
    <location>
        <begin position="191"/>
        <end position="203"/>
    </location>
</feature>
<evidence type="ECO:0000256" key="1">
    <source>
        <dbReference type="SAM" id="Coils"/>
    </source>
</evidence>